<dbReference type="AlphaFoldDB" id="K9YJC8"/>
<feature type="transmembrane region" description="Helical" evidence="1">
    <location>
        <begin position="21"/>
        <end position="54"/>
    </location>
</feature>
<keyword evidence="1" id="KW-1133">Transmembrane helix</keyword>
<dbReference type="Proteomes" id="UP000010483">
    <property type="component" value="Chromosome"/>
</dbReference>
<evidence type="ECO:0000313" key="3">
    <source>
        <dbReference type="Proteomes" id="UP000010483"/>
    </source>
</evidence>
<dbReference type="eggNOG" id="ENOG5031C9S">
    <property type="taxonomic scope" value="Bacteria"/>
</dbReference>
<gene>
    <name evidence="2" type="ordered locus">Cyast_0536</name>
</gene>
<keyword evidence="3" id="KW-1185">Reference proteome</keyword>
<reference evidence="3" key="1">
    <citation type="journal article" date="2013" name="Proc. Natl. Acad. Sci. U.S.A.">
        <title>Improving the coverage of the cyanobacterial phylum using diversity-driven genome sequencing.</title>
        <authorList>
            <person name="Shih P.M."/>
            <person name="Wu D."/>
            <person name="Latifi A."/>
            <person name="Axen S.D."/>
            <person name="Fewer D.P."/>
            <person name="Talla E."/>
            <person name="Calteau A."/>
            <person name="Cai F."/>
            <person name="Tandeau de Marsac N."/>
            <person name="Rippka R."/>
            <person name="Herdman M."/>
            <person name="Sivonen K."/>
            <person name="Coursin T."/>
            <person name="Laurent T."/>
            <person name="Goodwin L."/>
            <person name="Nolan M."/>
            <person name="Davenport K.W."/>
            <person name="Han C.S."/>
            <person name="Rubin E.M."/>
            <person name="Eisen J.A."/>
            <person name="Woyke T."/>
            <person name="Gugger M."/>
            <person name="Kerfeld C.A."/>
        </authorList>
    </citation>
    <scope>NUCLEOTIDE SEQUENCE [LARGE SCALE GENOMIC DNA]</scope>
    <source>
        <strain evidence="3">ATCC 29140 / PCC 7202</strain>
    </source>
</reference>
<keyword evidence="1" id="KW-0812">Transmembrane</keyword>
<sequence>MQISNRDSWQSNYLLAIASSFLLWTFTLTVCFLVVGFPVVVVLMTVGVLAAIILQSILPASAILLVTGSILGATAVAILVSSLLLTIKGIDPHDVRWLGWLHEKEAKQQILPLYASCPLTCDISHI</sequence>
<dbReference type="EMBL" id="CP003940">
    <property type="protein sequence ID" value="AFZ46515.1"/>
    <property type="molecule type" value="Genomic_DNA"/>
</dbReference>
<evidence type="ECO:0000313" key="2">
    <source>
        <dbReference type="EMBL" id="AFZ46515.1"/>
    </source>
</evidence>
<evidence type="ECO:0000256" key="1">
    <source>
        <dbReference type="SAM" id="Phobius"/>
    </source>
</evidence>
<accession>K9YJC8</accession>
<dbReference type="STRING" id="292563.Cyast_0536"/>
<dbReference type="HOGENOM" id="CLU_2000659_0_0_3"/>
<proteinExistence type="predicted"/>
<dbReference type="KEGG" id="csn:Cyast_0536"/>
<protein>
    <submittedName>
        <fullName evidence="2">Uncharacterized protein</fullName>
    </submittedName>
</protein>
<keyword evidence="1" id="KW-0472">Membrane</keyword>
<organism evidence="2 3">
    <name type="scientific">Cyanobacterium stanieri (strain ATCC 29140 / PCC 7202)</name>
    <dbReference type="NCBI Taxonomy" id="292563"/>
    <lineage>
        <taxon>Bacteria</taxon>
        <taxon>Bacillati</taxon>
        <taxon>Cyanobacteriota</taxon>
        <taxon>Cyanophyceae</taxon>
        <taxon>Oscillatoriophycideae</taxon>
        <taxon>Chroococcales</taxon>
        <taxon>Geminocystaceae</taxon>
        <taxon>Cyanobacterium</taxon>
    </lineage>
</organism>
<dbReference type="PATRIC" id="fig|292563.3.peg.558"/>
<name>K9YJC8_CYASC</name>
<feature type="transmembrane region" description="Helical" evidence="1">
    <location>
        <begin position="60"/>
        <end position="87"/>
    </location>
</feature>
<dbReference type="BioCyc" id="CSTA292563:G1353-541-MONOMER"/>